<organism evidence="2 3">
    <name type="scientific">Mucor plumbeus</name>
    <dbReference type="NCBI Taxonomy" id="97098"/>
    <lineage>
        <taxon>Eukaryota</taxon>
        <taxon>Fungi</taxon>
        <taxon>Fungi incertae sedis</taxon>
        <taxon>Mucoromycota</taxon>
        <taxon>Mucoromycotina</taxon>
        <taxon>Mucoromycetes</taxon>
        <taxon>Mucorales</taxon>
        <taxon>Mucorineae</taxon>
        <taxon>Mucoraceae</taxon>
        <taxon>Mucor</taxon>
    </lineage>
</organism>
<proteinExistence type="predicted"/>
<comment type="caution">
    <text evidence="2">The sequence shown here is derived from an EMBL/GenBank/DDBJ whole genome shotgun (WGS) entry which is preliminary data.</text>
</comment>
<reference evidence="2" key="1">
    <citation type="submission" date="2020-12" db="EMBL/GenBank/DDBJ databases">
        <title>Metabolic potential, ecology and presence of endohyphal bacteria is reflected in genomic diversity of Mucoromycotina.</title>
        <authorList>
            <person name="Muszewska A."/>
            <person name="Okrasinska A."/>
            <person name="Steczkiewicz K."/>
            <person name="Drgas O."/>
            <person name="Orlowska M."/>
            <person name="Perlinska-Lenart U."/>
            <person name="Aleksandrzak-Piekarczyk T."/>
            <person name="Szatraj K."/>
            <person name="Zielenkiewicz U."/>
            <person name="Pilsyk S."/>
            <person name="Malc E."/>
            <person name="Mieczkowski P."/>
            <person name="Kruszewska J.S."/>
            <person name="Biernat P."/>
            <person name="Pawlowska J."/>
        </authorList>
    </citation>
    <scope>NUCLEOTIDE SEQUENCE</scope>
    <source>
        <strain evidence="2">CBS 226.32</strain>
    </source>
</reference>
<dbReference type="AlphaFoldDB" id="A0A8H7R431"/>
<dbReference type="InterPro" id="IPR009563">
    <property type="entry name" value="SSSCA1"/>
</dbReference>
<gene>
    <name evidence="2" type="ORF">INT46_011106</name>
</gene>
<dbReference type="EMBL" id="JAEPRC010000208">
    <property type="protein sequence ID" value="KAG2204094.1"/>
    <property type="molecule type" value="Genomic_DNA"/>
</dbReference>
<evidence type="ECO:0000256" key="1">
    <source>
        <dbReference type="SAM" id="MobiDB-lite"/>
    </source>
</evidence>
<accession>A0A8H7R431</accession>
<protein>
    <submittedName>
        <fullName evidence="2">Uncharacterized protein</fullName>
    </submittedName>
</protein>
<dbReference type="InterPro" id="IPR051888">
    <property type="entry name" value="UPF0148_domain"/>
</dbReference>
<dbReference type="PANTHER" id="PTHR16537">
    <property type="entry name" value="SJOEGREN SYNDROME/SCLERODERMA AUTOANTIGEN 1"/>
    <property type="match status" value="1"/>
</dbReference>
<feature type="compositionally biased region" description="Low complexity" evidence="1">
    <location>
        <begin position="192"/>
        <end position="204"/>
    </location>
</feature>
<dbReference type="PANTHER" id="PTHR16537:SF1">
    <property type="entry name" value="PROTEIN ZNRD2"/>
    <property type="match status" value="1"/>
</dbReference>
<sequence length="298" mass="33501">MLKASRSEKEAGDLLGTYLLQGWIMTDEICNMESCSFPLMRSKDGSLSFCTYHDQLPNNGAAFNYNTSKPSSAVVDTKEKQQYPVASDVTPVAAVDNGEEELRIRRERREQSSKASQLIGQKMLQRWALLNDHCPNPKCYAVPLIRNPDTKQMFCVICENIILTEEEALELEKKEKLKQEKEAKANNTEIASQSKPSKPTQPKPIHSPIIPQITEERKRQKTEPAPVSQKSCSDFFSSEHVVSTLSTKMNELAERVKECHDPIELSKLFKSIKQCAGAIQACIEAGEVYDKSVSIYPN</sequence>
<feature type="region of interest" description="Disordered" evidence="1">
    <location>
        <begin position="180"/>
        <end position="231"/>
    </location>
</feature>
<evidence type="ECO:0000313" key="2">
    <source>
        <dbReference type="EMBL" id="KAG2204094.1"/>
    </source>
</evidence>
<keyword evidence="3" id="KW-1185">Reference proteome</keyword>
<dbReference type="Pfam" id="PF06677">
    <property type="entry name" value="Auto_anti-p27"/>
    <property type="match status" value="2"/>
</dbReference>
<dbReference type="OrthoDB" id="28939at2759"/>
<name>A0A8H7R431_9FUNG</name>
<evidence type="ECO:0000313" key="3">
    <source>
        <dbReference type="Proteomes" id="UP000650833"/>
    </source>
</evidence>
<dbReference type="Proteomes" id="UP000650833">
    <property type="component" value="Unassembled WGS sequence"/>
</dbReference>